<dbReference type="EMBL" id="UATM01000010">
    <property type="protein sequence ID" value="SPY32200.1"/>
    <property type="molecule type" value="Genomic_DNA"/>
</dbReference>
<evidence type="ECO:0000256" key="1">
    <source>
        <dbReference type="SAM" id="Phobius"/>
    </source>
</evidence>
<proteinExistence type="predicted"/>
<keyword evidence="1" id="KW-0812">Transmembrane</keyword>
<organism evidence="2 3">
    <name type="scientific">Peptoniphilus harei</name>
    <dbReference type="NCBI Taxonomy" id="54005"/>
    <lineage>
        <taxon>Bacteria</taxon>
        <taxon>Bacillati</taxon>
        <taxon>Bacillota</taxon>
        <taxon>Tissierellia</taxon>
        <taxon>Tissierellales</taxon>
        <taxon>Peptoniphilaceae</taxon>
        <taxon>Peptoniphilus</taxon>
    </lineage>
</organism>
<feature type="transmembrane region" description="Helical" evidence="1">
    <location>
        <begin position="12"/>
        <end position="32"/>
    </location>
</feature>
<reference evidence="2 3" key="1">
    <citation type="submission" date="2018-06" db="EMBL/GenBank/DDBJ databases">
        <authorList>
            <consortium name="Pathogen Informatics"/>
            <person name="Doyle S."/>
        </authorList>
    </citation>
    <scope>NUCLEOTIDE SEQUENCE [LARGE SCALE GENOMIC DNA]</scope>
    <source>
        <strain evidence="2 3">NCTC13076</strain>
    </source>
</reference>
<dbReference type="Proteomes" id="UP000250070">
    <property type="component" value="Unassembled WGS sequence"/>
</dbReference>
<keyword evidence="1" id="KW-1133">Transmembrane helix</keyword>
<name>A0A2X1XD93_9FIRM</name>
<accession>A0A2X1XD93</accession>
<evidence type="ECO:0000313" key="3">
    <source>
        <dbReference type="Proteomes" id="UP000250070"/>
    </source>
</evidence>
<gene>
    <name evidence="2" type="ORF">NCTC13076_00106</name>
</gene>
<keyword evidence="1" id="KW-0472">Membrane</keyword>
<sequence>MKNDGQKAVRLPSFFEAILPILTMVALMVYVFKFSDEAYDAAHMPLNHSTYSYCYYWCNLRT</sequence>
<dbReference type="AlphaFoldDB" id="A0A2X1XD93"/>
<protein>
    <submittedName>
        <fullName evidence="2">Uncharacterized protein</fullName>
    </submittedName>
</protein>
<evidence type="ECO:0000313" key="2">
    <source>
        <dbReference type="EMBL" id="SPY32200.1"/>
    </source>
</evidence>